<keyword evidence="4" id="KW-1185">Reference proteome</keyword>
<evidence type="ECO:0000313" key="4">
    <source>
        <dbReference type="Proteomes" id="UP000516160"/>
    </source>
</evidence>
<organism evidence="3 4">
    <name type="scientific">Alkalicella caledoniensis</name>
    <dbReference type="NCBI Taxonomy" id="2731377"/>
    <lineage>
        <taxon>Bacteria</taxon>
        <taxon>Bacillati</taxon>
        <taxon>Bacillota</taxon>
        <taxon>Clostridia</taxon>
        <taxon>Eubacteriales</taxon>
        <taxon>Proteinivoracaceae</taxon>
        <taxon>Alkalicella</taxon>
    </lineage>
</organism>
<name>A0A7G9W834_ALKCA</name>
<gene>
    <name evidence="3" type="ORF">HYG86_08685</name>
</gene>
<dbReference type="EMBL" id="CP058559">
    <property type="protein sequence ID" value="QNO14846.1"/>
    <property type="molecule type" value="Genomic_DNA"/>
</dbReference>
<proteinExistence type="predicted"/>
<keyword evidence="1" id="KW-0472">Membrane</keyword>
<dbReference type="CDD" id="cd00158">
    <property type="entry name" value="RHOD"/>
    <property type="match status" value="1"/>
</dbReference>
<dbReference type="InterPro" id="IPR036873">
    <property type="entry name" value="Rhodanese-like_dom_sf"/>
</dbReference>
<sequence length="146" mass="16759">MEDSRLKLRLYFKTVLIMLIPAFLLMFIGYLLLPKTEPYYNNISAEEAKVLIDQYSNQLLIIDVRTPEEYAQGHIPNAVLIPLDELEDRLNEVSNLARNKDYILVVCRSGSRSVTASEIIAKAKHPNVMNLEEGMLGWKYDVETID</sequence>
<keyword evidence="1" id="KW-1133">Transmembrane helix</keyword>
<dbReference type="PANTHER" id="PTHR44086">
    <property type="entry name" value="THIOSULFATE SULFURTRANSFERASE RDL2, MITOCHONDRIAL-RELATED"/>
    <property type="match status" value="1"/>
</dbReference>
<protein>
    <submittedName>
        <fullName evidence="3">Rhodanese-like domain-containing protein</fullName>
    </submittedName>
</protein>
<reference evidence="3 4" key="1">
    <citation type="submission" date="2020-07" db="EMBL/GenBank/DDBJ databases">
        <title>Alkalicella. sp. LB2 genome.</title>
        <authorList>
            <person name="Postec A."/>
            <person name="Quemeneur M."/>
        </authorList>
    </citation>
    <scope>NUCLEOTIDE SEQUENCE [LARGE SCALE GENOMIC DNA]</scope>
    <source>
        <strain evidence="3 4">LB2</strain>
    </source>
</reference>
<dbReference type="AlphaFoldDB" id="A0A7G9W834"/>
<evidence type="ECO:0000259" key="2">
    <source>
        <dbReference type="PROSITE" id="PS50206"/>
    </source>
</evidence>
<dbReference type="RefSeq" id="WP_213168882.1">
    <property type="nucleotide sequence ID" value="NZ_CP058559.1"/>
</dbReference>
<feature type="transmembrane region" description="Helical" evidence="1">
    <location>
        <begin position="12"/>
        <end position="33"/>
    </location>
</feature>
<dbReference type="Pfam" id="PF00581">
    <property type="entry name" value="Rhodanese"/>
    <property type="match status" value="1"/>
</dbReference>
<evidence type="ECO:0000313" key="3">
    <source>
        <dbReference type="EMBL" id="QNO14846.1"/>
    </source>
</evidence>
<dbReference type="Gene3D" id="3.40.250.10">
    <property type="entry name" value="Rhodanese-like domain"/>
    <property type="match status" value="1"/>
</dbReference>
<dbReference type="PANTHER" id="PTHR44086:SF10">
    <property type="entry name" value="THIOSULFATE SULFURTRANSFERASE_RHODANESE-LIKE DOMAIN-CONTAINING PROTEIN 3"/>
    <property type="match status" value="1"/>
</dbReference>
<dbReference type="SUPFAM" id="SSF52821">
    <property type="entry name" value="Rhodanese/Cell cycle control phosphatase"/>
    <property type="match status" value="1"/>
</dbReference>
<dbReference type="SMART" id="SM00450">
    <property type="entry name" value="RHOD"/>
    <property type="match status" value="1"/>
</dbReference>
<feature type="domain" description="Rhodanese" evidence="2">
    <location>
        <begin position="55"/>
        <end position="143"/>
    </location>
</feature>
<evidence type="ECO:0000256" key="1">
    <source>
        <dbReference type="SAM" id="Phobius"/>
    </source>
</evidence>
<accession>A0A7G9W834</accession>
<dbReference type="InterPro" id="IPR001763">
    <property type="entry name" value="Rhodanese-like_dom"/>
</dbReference>
<dbReference type="PROSITE" id="PS50206">
    <property type="entry name" value="RHODANESE_3"/>
    <property type="match status" value="1"/>
</dbReference>
<keyword evidence="1" id="KW-0812">Transmembrane</keyword>
<dbReference type="Proteomes" id="UP000516160">
    <property type="component" value="Chromosome"/>
</dbReference>
<dbReference type="GO" id="GO:0004792">
    <property type="term" value="F:thiosulfate-cyanide sulfurtransferase activity"/>
    <property type="evidence" value="ECO:0007669"/>
    <property type="project" value="TreeGrafter"/>
</dbReference>
<dbReference type="KEGG" id="acae:HYG86_08685"/>